<comment type="caution">
    <text evidence="2">The sequence shown here is derived from an EMBL/GenBank/DDBJ whole genome shotgun (WGS) entry which is preliminary data.</text>
</comment>
<gene>
    <name evidence="2" type="ORF">GCM10010387_29280</name>
</gene>
<evidence type="ECO:0000256" key="1">
    <source>
        <dbReference type="SAM" id="MobiDB-lite"/>
    </source>
</evidence>
<organism evidence="2 3">
    <name type="scientific">Streptomyces inusitatus</name>
    <dbReference type="NCBI Taxonomy" id="68221"/>
    <lineage>
        <taxon>Bacteria</taxon>
        <taxon>Bacillati</taxon>
        <taxon>Actinomycetota</taxon>
        <taxon>Actinomycetes</taxon>
        <taxon>Kitasatosporales</taxon>
        <taxon>Streptomycetaceae</taxon>
        <taxon>Streptomyces</taxon>
    </lineage>
</organism>
<reference evidence="2" key="1">
    <citation type="journal article" date="2014" name="Int. J. Syst. Evol. Microbiol.">
        <title>Complete genome sequence of Corynebacterium casei LMG S-19264T (=DSM 44701T), isolated from a smear-ripened cheese.</title>
        <authorList>
            <consortium name="US DOE Joint Genome Institute (JGI-PGF)"/>
            <person name="Walter F."/>
            <person name="Albersmeier A."/>
            <person name="Kalinowski J."/>
            <person name="Ruckert C."/>
        </authorList>
    </citation>
    <scope>NUCLEOTIDE SEQUENCE</scope>
    <source>
        <strain evidence="2">JCM 4988</strain>
    </source>
</reference>
<keyword evidence="3" id="KW-1185">Reference proteome</keyword>
<feature type="region of interest" description="Disordered" evidence="1">
    <location>
        <begin position="64"/>
        <end position="85"/>
    </location>
</feature>
<reference evidence="2" key="2">
    <citation type="submission" date="2020-09" db="EMBL/GenBank/DDBJ databases">
        <authorList>
            <person name="Sun Q."/>
            <person name="Ohkuma M."/>
        </authorList>
    </citation>
    <scope>NUCLEOTIDE SEQUENCE</scope>
    <source>
        <strain evidence="2">JCM 4988</strain>
    </source>
</reference>
<name>A0A918UT72_9ACTN</name>
<accession>A0A918UT72</accession>
<dbReference type="AlphaFoldDB" id="A0A918UT72"/>
<dbReference type="RefSeq" id="WP_190123499.1">
    <property type="nucleotide sequence ID" value="NZ_BMWG01000007.1"/>
</dbReference>
<dbReference type="Proteomes" id="UP000630936">
    <property type="component" value="Unassembled WGS sequence"/>
</dbReference>
<proteinExistence type="predicted"/>
<protein>
    <submittedName>
        <fullName evidence="2">Uncharacterized protein</fullName>
    </submittedName>
</protein>
<evidence type="ECO:0000313" key="2">
    <source>
        <dbReference type="EMBL" id="GGZ33288.1"/>
    </source>
</evidence>
<evidence type="ECO:0000313" key="3">
    <source>
        <dbReference type="Proteomes" id="UP000630936"/>
    </source>
</evidence>
<dbReference type="EMBL" id="BMWG01000007">
    <property type="protein sequence ID" value="GGZ33288.1"/>
    <property type="molecule type" value="Genomic_DNA"/>
</dbReference>
<sequence length="451" mass="46167">MPPDTTLLAYTVSQGLFTGDPQAALDIAVTANTAGPVYCGQILIAIPVGPGGPGVFTAPPTASVSTNTWAPTSAPRRSADPYSTPDTTADYTATIVYDALTGTTQPIGTGLTLGLEGAVNNTFGDTEIQIRETSGTTPDPATFTTKETKVMVRKTPAGFYVRNFIATDPSSPTAPRTDFTKGADIRLQWESNGTNFKITTPSRTIDLGTKTEYTLSGGVSRDTTLILTATSTSSTGSQAVLYDKLTLTIANPDLTPTSVDITSTLDVKGSTTLAAATAAALTATGPVKVGSLSASGTVDAISLTASGATISGDLQAHDLIAESGLTAASAKLTNVTVNGSTGVTGPVSLFGQSEVIYSGTDSGGEVSVTKNTDGIVVMEFMGGDPTRDGASISVYIQVGGKGFALGSPENPRVISVPISAGTQWTYRVALSGFNYSLPPSITWYPLGQNQT</sequence>